<protein>
    <submittedName>
        <fullName evidence="2">Uncharacterized protein</fullName>
    </submittedName>
</protein>
<keyword evidence="1" id="KW-0175">Coiled coil</keyword>
<evidence type="ECO:0000313" key="2">
    <source>
        <dbReference type="EMBL" id="QJA94351.1"/>
    </source>
</evidence>
<dbReference type="EMBL" id="MT143224">
    <property type="protein sequence ID" value="QJA94351.1"/>
    <property type="molecule type" value="Genomic_DNA"/>
</dbReference>
<reference evidence="2" key="1">
    <citation type="submission" date="2020-03" db="EMBL/GenBank/DDBJ databases">
        <title>The deep terrestrial virosphere.</title>
        <authorList>
            <person name="Holmfeldt K."/>
            <person name="Nilsson E."/>
            <person name="Simone D."/>
            <person name="Lopez-Fernandez M."/>
            <person name="Wu X."/>
            <person name="de Brujin I."/>
            <person name="Lundin D."/>
            <person name="Andersson A."/>
            <person name="Bertilsson S."/>
            <person name="Dopson M."/>
        </authorList>
    </citation>
    <scope>NUCLEOTIDE SEQUENCE</scope>
    <source>
        <strain evidence="2">MM415B03888</strain>
    </source>
</reference>
<dbReference type="AlphaFoldDB" id="A0A6M3LMQ4"/>
<sequence length="77" mass="8712">MTDVRVATRVGITAQKIQESLAKIVLELTEAEANVERIKINKYKTIGALEAYKECLLVMKDVHEAQLREKQIAEVTK</sequence>
<feature type="coiled-coil region" evidence="1">
    <location>
        <begin position="14"/>
        <end position="41"/>
    </location>
</feature>
<organism evidence="2">
    <name type="scientific">viral metagenome</name>
    <dbReference type="NCBI Taxonomy" id="1070528"/>
    <lineage>
        <taxon>unclassified sequences</taxon>
        <taxon>metagenomes</taxon>
        <taxon>organismal metagenomes</taxon>
    </lineage>
</organism>
<gene>
    <name evidence="2" type="ORF">MM415B03888_0011</name>
</gene>
<evidence type="ECO:0000256" key="1">
    <source>
        <dbReference type="SAM" id="Coils"/>
    </source>
</evidence>
<name>A0A6M3LMQ4_9ZZZZ</name>
<accession>A0A6M3LMQ4</accession>
<proteinExistence type="predicted"/>